<dbReference type="OrthoDB" id="2272416at2759"/>
<dbReference type="Proteomes" id="UP000187406">
    <property type="component" value="Unassembled WGS sequence"/>
</dbReference>
<accession>A0A1Q3CGI2</accession>
<dbReference type="EMBL" id="BDDD01001967">
    <property type="protein sequence ID" value="GAV79366.1"/>
    <property type="molecule type" value="Genomic_DNA"/>
</dbReference>
<organism evidence="1 2">
    <name type="scientific">Cephalotus follicularis</name>
    <name type="common">Albany pitcher plant</name>
    <dbReference type="NCBI Taxonomy" id="3775"/>
    <lineage>
        <taxon>Eukaryota</taxon>
        <taxon>Viridiplantae</taxon>
        <taxon>Streptophyta</taxon>
        <taxon>Embryophyta</taxon>
        <taxon>Tracheophyta</taxon>
        <taxon>Spermatophyta</taxon>
        <taxon>Magnoliopsida</taxon>
        <taxon>eudicotyledons</taxon>
        <taxon>Gunneridae</taxon>
        <taxon>Pentapetalae</taxon>
        <taxon>rosids</taxon>
        <taxon>fabids</taxon>
        <taxon>Oxalidales</taxon>
        <taxon>Cephalotaceae</taxon>
        <taxon>Cephalotus</taxon>
    </lineage>
</organism>
<evidence type="ECO:0000313" key="2">
    <source>
        <dbReference type="Proteomes" id="UP000187406"/>
    </source>
</evidence>
<comment type="caution">
    <text evidence="1">The sequence shown here is derived from an EMBL/GenBank/DDBJ whole genome shotgun (WGS) entry which is preliminary data.</text>
</comment>
<proteinExistence type="predicted"/>
<dbReference type="AlphaFoldDB" id="A0A1Q3CGI2"/>
<evidence type="ECO:0008006" key="3">
    <source>
        <dbReference type="Google" id="ProtNLM"/>
    </source>
</evidence>
<sequence>MIEEGMAVEGADLEVWRQVCATMAQMRNLMRRRAERVERRPQRDSSLNKFLKLQPPTLLGLPDPSTEESWLLQQDKILQVLQCDDDQELVLAVYVLQGEVEHWWAMIDANWTRNGTVRSWTTFQEKFNARC</sequence>
<gene>
    <name evidence="1" type="ORF">CFOL_v3_22831</name>
</gene>
<protein>
    <recommendedName>
        <fullName evidence="3">Retrotransposon gag domain-containing protein</fullName>
    </recommendedName>
</protein>
<dbReference type="InParanoid" id="A0A1Q3CGI2"/>
<evidence type="ECO:0000313" key="1">
    <source>
        <dbReference type="EMBL" id="GAV79366.1"/>
    </source>
</evidence>
<name>A0A1Q3CGI2_CEPFO</name>
<keyword evidence="2" id="KW-1185">Reference proteome</keyword>
<reference evidence="2" key="1">
    <citation type="submission" date="2016-04" db="EMBL/GenBank/DDBJ databases">
        <title>Cephalotus genome sequencing.</title>
        <authorList>
            <person name="Fukushima K."/>
            <person name="Hasebe M."/>
            <person name="Fang X."/>
        </authorList>
    </citation>
    <scope>NUCLEOTIDE SEQUENCE [LARGE SCALE GENOMIC DNA]</scope>
    <source>
        <strain evidence="2">cv. St1</strain>
    </source>
</reference>